<dbReference type="SUPFAM" id="SSF75169">
    <property type="entry name" value="DsrEFH-like"/>
    <property type="match status" value="1"/>
</dbReference>
<name>E1Y8H2_9BACT</name>
<dbReference type="Pfam" id="PF01206">
    <property type="entry name" value="TusA"/>
    <property type="match status" value="1"/>
</dbReference>
<sequence>MKKEVDARGLSCPAPVLQTKAVIDSESPDSIEVIVDNEAAGQNIRRFLESQDYKVSERQDGLDYCISGKREGEAATQKRAPEIRKSEDKKIMIMVTTDRIGHGDDELGAKLMTSFLKTLKEVGSELWRLVFLNNGVKLTVEDSNDLSSLEELEKSGITILVCGTCLDHFKLLEKKRVGETTNMLDIVTSMQLADKVINI</sequence>
<feature type="domain" description="UPF0033" evidence="1">
    <location>
        <begin position="3"/>
        <end position="60"/>
    </location>
</feature>
<dbReference type="InterPro" id="IPR001455">
    <property type="entry name" value="TusA-like"/>
</dbReference>
<evidence type="ECO:0000259" key="1">
    <source>
        <dbReference type="Pfam" id="PF01206"/>
    </source>
</evidence>
<dbReference type="NCBIfam" id="TIGR03527">
    <property type="entry name" value="selenium_YedF"/>
    <property type="match status" value="1"/>
</dbReference>
<organism evidence="2">
    <name type="scientific">uncultured Desulfobacterium sp</name>
    <dbReference type="NCBI Taxonomy" id="201089"/>
    <lineage>
        <taxon>Bacteria</taxon>
        <taxon>Pseudomonadati</taxon>
        <taxon>Thermodesulfobacteriota</taxon>
        <taxon>Desulfobacteria</taxon>
        <taxon>Desulfobacterales</taxon>
        <taxon>Desulfobacteriaceae</taxon>
        <taxon>Desulfobacterium</taxon>
        <taxon>environmental samples</taxon>
    </lineage>
</organism>
<dbReference type="InterPro" id="IPR036868">
    <property type="entry name" value="TusA-like_sf"/>
</dbReference>
<dbReference type="AlphaFoldDB" id="E1Y8H2"/>
<dbReference type="SUPFAM" id="SSF64307">
    <property type="entry name" value="SirA-like"/>
    <property type="match status" value="1"/>
</dbReference>
<gene>
    <name evidence="2" type="ORF">N47_A08950</name>
</gene>
<dbReference type="EMBL" id="FR695864">
    <property type="protein sequence ID" value="CBX26866.1"/>
    <property type="molecule type" value="Genomic_DNA"/>
</dbReference>
<dbReference type="InterPro" id="IPR003787">
    <property type="entry name" value="Sulphur_relay_DsrE/F-like"/>
</dbReference>
<accession>E1Y8H2</accession>
<dbReference type="CDD" id="cd03421">
    <property type="entry name" value="SirA_like_N"/>
    <property type="match status" value="1"/>
</dbReference>
<reference evidence="2" key="1">
    <citation type="journal article" date="2011" name="Environ. Microbiol.">
        <title>Genomic insights into the metabolic potential of the polycyclic aromatic hydrocarbon degrading sulfate-reducing Deltaproteobacterium N47.</title>
        <authorList>
            <person name="Bergmann F."/>
            <person name="Selesi D."/>
            <person name="Weinmaier T."/>
            <person name="Tischler P."/>
            <person name="Rattei T."/>
            <person name="Meckenstock R.U."/>
        </authorList>
    </citation>
    <scope>NUCLEOTIDE SEQUENCE</scope>
</reference>
<dbReference type="Pfam" id="PF02635">
    <property type="entry name" value="DsrE"/>
    <property type="match status" value="1"/>
</dbReference>
<dbReference type="InterPro" id="IPR019870">
    <property type="entry name" value="Se_metab_YedF"/>
</dbReference>
<proteinExistence type="predicted"/>
<evidence type="ECO:0000313" key="2">
    <source>
        <dbReference type="EMBL" id="CBX26866.1"/>
    </source>
</evidence>
<dbReference type="Gene3D" id="3.30.110.40">
    <property type="entry name" value="TusA-like domain"/>
    <property type="match status" value="1"/>
</dbReference>
<dbReference type="InterPro" id="IPR027396">
    <property type="entry name" value="DsrEFH-like"/>
</dbReference>
<protein>
    <recommendedName>
        <fullName evidence="1">UPF0033 domain-containing protein</fullName>
    </recommendedName>
</protein>